<evidence type="ECO:0000256" key="4">
    <source>
        <dbReference type="ARBA" id="ARBA00022525"/>
    </source>
</evidence>
<evidence type="ECO:0000256" key="5">
    <source>
        <dbReference type="ARBA" id="ARBA00022801"/>
    </source>
</evidence>
<feature type="signal peptide" evidence="9">
    <location>
        <begin position="1"/>
        <end position="23"/>
    </location>
</feature>
<keyword evidence="11" id="KW-1185">Reference proteome</keyword>
<evidence type="ECO:0000256" key="2">
    <source>
        <dbReference type="ARBA" id="ARBA00008834"/>
    </source>
</evidence>
<proteinExistence type="inferred from homology"/>
<keyword evidence="9" id="KW-0732">Signal</keyword>
<dbReference type="Proteomes" id="UP001154282">
    <property type="component" value="Unassembled WGS sequence"/>
</dbReference>
<keyword evidence="3" id="KW-0134">Cell wall</keyword>
<dbReference type="Gene3D" id="2.160.20.10">
    <property type="entry name" value="Single-stranded right-handed beta-helix, Pectin lyase-like"/>
    <property type="match status" value="2"/>
</dbReference>
<comment type="subcellular location">
    <subcellularLocation>
        <location evidence="1">Secreted</location>
        <location evidence="1">Cell wall</location>
    </subcellularLocation>
</comment>
<evidence type="ECO:0008006" key="12">
    <source>
        <dbReference type="Google" id="ProtNLM"/>
    </source>
</evidence>
<gene>
    <name evidence="10" type="ORF">LITE_LOCUS2792</name>
</gene>
<evidence type="ECO:0000256" key="3">
    <source>
        <dbReference type="ARBA" id="ARBA00022512"/>
    </source>
</evidence>
<feature type="chain" id="PRO_5043572342" description="Polygalacturonase" evidence="9">
    <location>
        <begin position="24"/>
        <end position="304"/>
    </location>
</feature>
<dbReference type="InterPro" id="IPR012334">
    <property type="entry name" value="Pectin_lyas_fold"/>
</dbReference>
<sequence>MVKLSSLFVAAVLFLVVAPAVSATRASVYSVTSYGGRAEPKTDSTRAFSEAWKRACSDPRPSVVYVPYGKFHLRDIAFEGPCKSNAIVVRIDGTLVAPSDYSVIGNAGNWIRFHKVDGVRISGGILDGQGTRLWSCKLAGKDCPVGTTNSKNVVIDRLSSVNSQKFQIAITDSQNVKLQRVTVTAPGSSPNTDGIHVERSSLVWILNSTISTGDDCISMGPGARNVWIERVASGVRVSGIRYKSIRGTSSTQVAVRFDCSESNPCTGITMHDVALTYLGKEAAVTCVNARGTSSGFVTPLVRWS</sequence>
<evidence type="ECO:0000313" key="10">
    <source>
        <dbReference type="EMBL" id="CAI0380703.1"/>
    </source>
</evidence>
<dbReference type="SUPFAM" id="SSF51126">
    <property type="entry name" value="Pectin lyase-like"/>
    <property type="match status" value="1"/>
</dbReference>
<name>A0AAV0H7K1_9ROSI</name>
<dbReference type="InterPro" id="IPR011050">
    <property type="entry name" value="Pectin_lyase_fold/virulence"/>
</dbReference>
<keyword evidence="7" id="KW-0961">Cell wall biogenesis/degradation</keyword>
<dbReference type="InterPro" id="IPR000743">
    <property type="entry name" value="Glyco_hydro_28"/>
</dbReference>
<evidence type="ECO:0000256" key="1">
    <source>
        <dbReference type="ARBA" id="ARBA00004191"/>
    </source>
</evidence>
<dbReference type="GO" id="GO:0004650">
    <property type="term" value="F:polygalacturonase activity"/>
    <property type="evidence" value="ECO:0007669"/>
    <property type="project" value="InterPro"/>
</dbReference>
<evidence type="ECO:0000256" key="7">
    <source>
        <dbReference type="ARBA" id="ARBA00023316"/>
    </source>
</evidence>
<keyword evidence="6 8" id="KW-0326">Glycosidase</keyword>
<keyword evidence="5 8" id="KW-0378">Hydrolase</keyword>
<dbReference type="AlphaFoldDB" id="A0AAV0H7K1"/>
<dbReference type="Pfam" id="PF00295">
    <property type="entry name" value="Glyco_hydro_28"/>
    <property type="match status" value="2"/>
</dbReference>
<comment type="similarity">
    <text evidence="2 8">Belongs to the glycosyl hydrolase 28 family.</text>
</comment>
<evidence type="ECO:0000256" key="6">
    <source>
        <dbReference type="ARBA" id="ARBA00023295"/>
    </source>
</evidence>
<reference evidence="10" key="1">
    <citation type="submission" date="2022-08" db="EMBL/GenBank/DDBJ databases">
        <authorList>
            <person name="Gutierrez-Valencia J."/>
        </authorList>
    </citation>
    <scope>NUCLEOTIDE SEQUENCE</scope>
</reference>
<keyword evidence="4" id="KW-0964">Secreted</keyword>
<accession>A0AAV0H7K1</accession>
<dbReference type="GO" id="GO:0071555">
    <property type="term" value="P:cell wall organization"/>
    <property type="evidence" value="ECO:0007669"/>
    <property type="project" value="UniProtKB-KW"/>
</dbReference>
<dbReference type="GO" id="GO:0005975">
    <property type="term" value="P:carbohydrate metabolic process"/>
    <property type="evidence" value="ECO:0007669"/>
    <property type="project" value="InterPro"/>
</dbReference>
<evidence type="ECO:0000313" key="11">
    <source>
        <dbReference type="Proteomes" id="UP001154282"/>
    </source>
</evidence>
<organism evidence="10 11">
    <name type="scientific">Linum tenue</name>
    <dbReference type="NCBI Taxonomy" id="586396"/>
    <lineage>
        <taxon>Eukaryota</taxon>
        <taxon>Viridiplantae</taxon>
        <taxon>Streptophyta</taxon>
        <taxon>Embryophyta</taxon>
        <taxon>Tracheophyta</taxon>
        <taxon>Spermatophyta</taxon>
        <taxon>Magnoliopsida</taxon>
        <taxon>eudicotyledons</taxon>
        <taxon>Gunneridae</taxon>
        <taxon>Pentapetalae</taxon>
        <taxon>rosids</taxon>
        <taxon>fabids</taxon>
        <taxon>Malpighiales</taxon>
        <taxon>Linaceae</taxon>
        <taxon>Linum</taxon>
    </lineage>
</organism>
<dbReference type="EMBL" id="CAMGYJ010000002">
    <property type="protein sequence ID" value="CAI0380703.1"/>
    <property type="molecule type" value="Genomic_DNA"/>
</dbReference>
<evidence type="ECO:0000256" key="8">
    <source>
        <dbReference type="RuleBase" id="RU361169"/>
    </source>
</evidence>
<evidence type="ECO:0000256" key="9">
    <source>
        <dbReference type="SAM" id="SignalP"/>
    </source>
</evidence>
<comment type="caution">
    <text evidence="10">The sequence shown here is derived from an EMBL/GenBank/DDBJ whole genome shotgun (WGS) entry which is preliminary data.</text>
</comment>
<dbReference type="PANTHER" id="PTHR31375">
    <property type="match status" value="1"/>
</dbReference>
<protein>
    <recommendedName>
        <fullName evidence="12">Polygalacturonase</fullName>
    </recommendedName>
</protein>